<dbReference type="OrthoDB" id="13401at2"/>
<evidence type="ECO:0000313" key="3">
    <source>
        <dbReference type="Proteomes" id="UP000298438"/>
    </source>
</evidence>
<accession>A0A4Y9SBN5</accession>
<protein>
    <submittedName>
        <fullName evidence="2">Peptidase C39 family protein</fullName>
    </submittedName>
</protein>
<reference evidence="2 3" key="1">
    <citation type="submission" date="2019-03" db="EMBL/GenBank/DDBJ databases">
        <title>Draft Genome Sequence of Massilia arenosa sp. nov., a Novel Massilia Species Isolated from a Sandy-loam Maize Soil.</title>
        <authorList>
            <person name="Raths R."/>
            <person name="Peta V."/>
            <person name="Bucking H."/>
        </authorList>
    </citation>
    <scope>NUCLEOTIDE SEQUENCE [LARGE SCALE GENOMIC DNA]</scope>
    <source>
        <strain evidence="2 3">MC02</strain>
    </source>
</reference>
<dbReference type="GO" id="GO:0008233">
    <property type="term" value="F:peptidase activity"/>
    <property type="evidence" value="ECO:0007669"/>
    <property type="project" value="InterPro"/>
</dbReference>
<dbReference type="GO" id="GO:0005524">
    <property type="term" value="F:ATP binding"/>
    <property type="evidence" value="ECO:0007669"/>
    <property type="project" value="InterPro"/>
</dbReference>
<dbReference type="Pfam" id="PF03412">
    <property type="entry name" value="Peptidase_C39"/>
    <property type="match status" value="1"/>
</dbReference>
<comment type="caution">
    <text evidence="2">The sequence shown here is derived from an EMBL/GenBank/DDBJ whole genome shotgun (WGS) entry which is preliminary data.</text>
</comment>
<gene>
    <name evidence="2" type="ORF">E4L96_11385</name>
</gene>
<dbReference type="Proteomes" id="UP000298438">
    <property type="component" value="Unassembled WGS sequence"/>
</dbReference>
<dbReference type="InterPro" id="IPR005074">
    <property type="entry name" value="Peptidase_C39"/>
</dbReference>
<dbReference type="PROSITE" id="PS50990">
    <property type="entry name" value="PEPTIDASE_C39"/>
    <property type="match status" value="1"/>
</dbReference>
<organism evidence="2 3">
    <name type="scientific">Zemynaea arenosa</name>
    <dbReference type="NCBI Taxonomy" id="2561931"/>
    <lineage>
        <taxon>Bacteria</taxon>
        <taxon>Pseudomonadati</taxon>
        <taxon>Pseudomonadota</taxon>
        <taxon>Betaproteobacteria</taxon>
        <taxon>Burkholderiales</taxon>
        <taxon>Oxalobacteraceae</taxon>
        <taxon>Telluria group</taxon>
        <taxon>Zemynaea</taxon>
    </lineage>
</organism>
<dbReference type="AlphaFoldDB" id="A0A4Y9SBN5"/>
<dbReference type="EMBL" id="SPVF01000142">
    <property type="protein sequence ID" value="TFW19738.1"/>
    <property type="molecule type" value="Genomic_DNA"/>
</dbReference>
<dbReference type="CDD" id="cd02423">
    <property type="entry name" value="Peptidase_C39G"/>
    <property type="match status" value="1"/>
</dbReference>
<name>A0A4Y9SBN5_9BURK</name>
<dbReference type="RefSeq" id="WP_135207340.1">
    <property type="nucleotide sequence ID" value="NZ_SPVF01000142.1"/>
</dbReference>
<evidence type="ECO:0000259" key="1">
    <source>
        <dbReference type="PROSITE" id="PS50990"/>
    </source>
</evidence>
<dbReference type="GO" id="GO:0016020">
    <property type="term" value="C:membrane"/>
    <property type="evidence" value="ECO:0007669"/>
    <property type="project" value="InterPro"/>
</dbReference>
<evidence type="ECO:0000313" key="2">
    <source>
        <dbReference type="EMBL" id="TFW19738.1"/>
    </source>
</evidence>
<dbReference type="GO" id="GO:0006508">
    <property type="term" value="P:proteolysis"/>
    <property type="evidence" value="ECO:0007669"/>
    <property type="project" value="InterPro"/>
</dbReference>
<keyword evidence="3" id="KW-1185">Reference proteome</keyword>
<feature type="domain" description="Peptidase C39" evidence="1">
    <location>
        <begin position="64"/>
        <end position="195"/>
    </location>
</feature>
<sequence length="253" mass="27659">MYTVLLGILAVVLGGTGLWSRHEPADRPLDQFDLSPAMVGGGAGERLVKIEPMSELKFKHIVHQAYDYSCGSAALVTILNYHLGIKVSEQDSMEGMMDKGEKDKIIARRGFSLLDMKRYVASLGVQSAGFKAEMKDLEELKDPAIVPIDYAGFKHFVVFRGVRDGLVFVADPAMGNITFSVTEFATLWDGNTLFLVYPPKDKPAVAQLALTDQELGVIDPDRIRGRATLGPISNAHAMERLLNGQGGISIHKQ</sequence>
<proteinExistence type="predicted"/>
<dbReference type="Gene3D" id="3.90.70.10">
    <property type="entry name" value="Cysteine proteinases"/>
    <property type="match status" value="1"/>
</dbReference>